<dbReference type="RefSeq" id="WP_197010214.1">
    <property type="nucleotide sequence ID" value="NZ_BAABES010000006.1"/>
</dbReference>
<sequence>MRPDTPPLRPHRTLATAALTTVRGRSRRPRPVRLSAAALAVPLVHALPPGPDGGSLAGAWFAFDLAPPPGRARYAGVFLRVCFDDPRVTVAGLAAHGERLGIAYDGNGTPRALTEAAGAALDAARACPGLPERLCRRASAEETYANGAGLLFGDVTGRTGAEGPGAGGYAVHAIVRVPPGLARLTGTLRVDAAVTRRGRVEHAHGRDPVPFAVPLPAGRPPDRTAAPAPAEAGARPAAEHSGAVPERDSGVRLCFATDIERFSRFRTPEAARAQRRFVDLLADARRHAGVPATDPQPSGDGQFEVFPAALDESVLIPRLVEGLWEALARTNADLSAHARLRVRAALHRGHVRRGVNGWIGESAIAVHRLLDSARLRRALADHPEADLALIVSDILYRDVIVHGYGRLAPEAFRRVRVRLPDKGFEEEGWIYVPKPA</sequence>
<comment type="caution">
    <text evidence="2">The sequence shown here is derived from an EMBL/GenBank/DDBJ whole genome shotgun (WGS) entry which is preliminary data.</text>
</comment>
<keyword evidence="3" id="KW-1185">Reference proteome</keyword>
<dbReference type="AlphaFoldDB" id="A0A931DDU1"/>
<evidence type="ECO:0000313" key="3">
    <source>
        <dbReference type="Proteomes" id="UP000614047"/>
    </source>
</evidence>
<dbReference type="Proteomes" id="UP000614047">
    <property type="component" value="Unassembled WGS sequence"/>
</dbReference>
<feature type="region of interest" description="Disordered" evidence="1">
    <location>
        <begin position="199"/>
        <end position="246"/>
    </location>
</feature>
<accession>A0A931DDU1</accession>
<organism evidence="2 3">
    <name type="scientific">Actinomadura viridis</name>
    <dbReference type="NCBI Taxonomy" id="58110"/>
    <lineage>
        <taxon>Bacteria</taxon>
        <taxon>Bacillati</taxon>
        <taxon>Actinomycetota</taxon>
        <taxon>Actinomycetes</taxon>
        <taxon>Streptosporangiales</taxon>
        <taxon>Thermomonosporaceae</taxon>
        <taxon>Actinomadura</taxon>
    </lineage>
</organism>
<protein>
    <submittedName>
        <fullName evidence="2">Uncharacterized protein</fullName>
    </submittedName>
</protein>
<feature type="compositionally biased region" description="Low complexity" evidence="1">
    <location>
        <begin position="223"/>
        <end position="236"/>
    </location>
</feature>
<dbReference type="EMBL" id="JADOUA010000001">
    <property type="protein sequence ID" value="MBG6087337.1"/>
    <property type="molecule type" value="Genomic_DNA"/>
</dbReference>
<gene>
    <name evidence="2" type="ORF">IW256_001450</name>
</gene>
<reference evidence="2" key="1">
    <citation type="submission" date="2020-11" db="EMBL/GenBank/DDBJ databases">
        <title>Sequencing the genomes of 1000 actinobacteria strains.</title>
        <authorList>
            <person name="Klenk H.-P."/>
        </authorList>
    </citation>
    <scope>NUCLEOTIDE SEQUENCE</scope>
    <source>
        <strain evidence="2">DSM 43175</strain>
    </source>
</reference>
<evidence type="ECO:0000256" key="1">
    <source>
        <dbReference type="SAM" id="MobiDB-lite"/>
    </source>
</evidence>
<name>A0A931DDU1_9ACTN</name>
<proteinExistence type="predicted"/>
<evidence type="ECO:0000313" key="2">
    <source>
        <dbReference type="EMBL" id="MBG6087337.1"/>
    </source>
</evidence>